<evidence type="ECO:0000313" key="1">
    <source>
        <dbReference type="EMBL" id="PZW23596.1"/>
    </source>
</evidence>
<comment type="caution">
    <text evidence="1">The sequence shown here is derived from an EMBL/GenBank/DDBJ whole genome shotgun (WGS) entry which is preliminary data.</text>
</comment>
<name>A0A326U0E9_THEHA</name>
<dbReference type="EMBL" id="QKUF01000025">
    <property type="protein sequence ID" value="PZW23596.1"/>
    <property type="molecule type" value="Genomic_DNA"/>
</dbReference>
<dbReference type="Proteomes" id="UP000248806">
    <property type="component" value="Unassembled WGS sequence"/>
</dbReference>
<reference evidence="1 2" key="1">
    <citation type="submission" date="2018-06" db="EMBL/GenBank/DDBJ databases">
        <title>Genomic Encyclopedia of Archaeal and Bacterial Type Strains, Phase II (KMG-II): from individual species to whole genera.</title>
        <authorList>
            <person name="Goeker M."/>
        </authorList>
    </citation>
    <scope>NUCLEOTIDE SEQUENCE [LARGE SCALE GENOMIC DNA]</scope>
    <source>
        <strain evidence="1 2">ATCC BAA-1881</strain>
    </source>
</reference>
<gene>
    <name evidence="1" type="ORF">EI42_04979</name>
</gene>
<dbReference type="RefSeq" id="WP_170142884.1">
    <property type="nucleotide sequence ID" value="NZ_BIFX01000003.1"/>
</dbReference>
<evidence type="ECO:0000313" key="2">
    <source>
        <dbReference type="Proteomes" id="UP000248806"/>
    </source>
</evidence>
<organism evidence="1 2">
    <name type="scientific">Thermosporothrix hazakensis</name>
    <dbReference type="NCBI Taxonomy" id="644383"/>
    <lineage>
        <taxon>Bacteria</taxon>
        <taxon>Bacillati</taxon>
        <taxon>Chloroflexota</taxon>
        <taxon>Ktedonobacteria</taxon>
        <taxon>Ktedonobacterales</taxon>
        <taxon>Thermosporotrichaceae</taxon>
        <taxon>Thermosporothrix</taxon>
    </lineage>
</organism>
<accession>A0A326U0E9</accession>
<protein>
    <submittedName>
        <fullName evidence="1">Uncharacterized protein</fullName>
    </submittedName>
</protein>
<sequence>MRKKHRQLFIMFTGLLFVCLLLLLTASPAIAAIGVIEARRRCLIGQK</sequence>
<dbReference type="AlphaFoldDB" id="A0A326U0E9"/>
<proteinExistence type="predicted"/>
<keyword evidence="2" id="KW-1185">Reference proteome</keyword>